<evidence type="ECO:0000256" key="2">
    <source>
        <dbReference type="ARBA" id="ARBA00022723"/>
    </source>
</evidence>
<sequence>MQGQTAPFNRRAFLAAGGGAMGAAAFASAAWTQTSAHAASAGRRLPNIVIVLTDDLGYGTLGSYGQEQIKTPVLDKLAAEGVRYTDFYAGAAVCAPSRCTLLTGMHTGHATVRQNPTTTVDDPFRPDEVTFGHLLQSRGYTTALFGKWGFSPDVGEHFSHPNLQGFDEFYGYLTHIHAHQYYPSYLWHNHTRVEIPENKNNAQGVYAPDLMLERTLDFIDTNKDHPFLALVSTNIPHAPQHVPDYGPYANEPWGEGEKAHAAQITRMDGHVGRIVAKLEEHGIADDTVLIFLSDNGPHEEASHGGIPLNPDFFDDNGPLRGYKRNLHEGGIRTPAIIWAPGYMGHTAGTEVSQPLAFWDILPTLADLADAPVPPFVDGGSIRHTFDAAAQPTDRDHRPPLADRPLYWWRLEPHSTSRANAAEGGSVTRAAEAVRRGDWKAIRFAPGQDRTVPDSQWDLRLYNLATDIGEDRNVAAENASLAAAMLALMKQEWTEPSVPREKWSVNGLVVDAPAYLPPGQAAQVTVRLDNHDDKPYTRIEVQLQAPAGWTVRAPRRSRAAVRPGGSREFVFLVSVPSNASGSHQLTATAKYLLDHREVVTATATAGVVAVVPPLEDSERVPTTGWTFTASSSTDLSGNGRGGRPQHAFDGNTDTFWHSQWTPTQVPPPHWIQAQAPVAATVAEVQFLLRSDLERPRTLDVKVSDDGSNWTTVATRGYANGTSAGPTWNTVTFPSVRAAYVRLETNGTYEASNGHFVVREIEFWR</sequence>
<dbReference type="PANTHER" id="PTHR42693">
    <property type="entry name" value="ARYLSULFATASE FAMILY MEMBER"/>
    <property type="match status" value="1"/>
</dbReference>
<accession>A0ABP9FJ11</accession>
<comment type="similarity">
    <text evidence="1">Belongs to the sulfatase family.</text>
</comment>
<dbReference type="PROSITE" id="PS51318">
    <property type="entry name" value="TAT"/>
    <property type="match status" value="1"/>
</dbReference>
<reference evidence="9" key="1">
    <citation type="journal article" date="2019" name="Int. J. Syst. Evol. Microbiol.">
        <title>The Global Catalogue of Microorganisms (GCM) 10K type strain sequencing project: providing services to taxonomists for standard genome sequencing and annotation.</title>
        <authorList>
            <consortium name="The Broad Institute Genomics Platform"/>
            <consortium name="The Broad Institute Genome Sequencing Center for Infectious Disease"/>
            <person name="Wu L."/>
            <person name="Ma J."/>
        </authorList>
    </citation>
    <scope>NUCLEOTIDE SEQUENCE [LARGE SCALE GENOMIC DNA]</scope>
    <source>
        <strain evidence="9">JCM 19125</strain>
    </source>
</reference>
<dbReference type="SUPFAM" id="SSF49785">
    <property type="entry name" value="Galactose-binding domain-like"/>
    <property type="match status" value="1"/>
</dbReference>
<evidence type="ECO:0000256" key="6">
    <source>
        <dbReference type="SAM" id="SignalP"/>
    </source>
</evidence>
<comment type="caution">
    <text evidence="8">The sequence shown here is derived from an EMBL/GenBank/DDBJ whole genome shotgun (WGS) entry which is preliminary data.</text>
</comment>
<dbReference type="Gene3D" id="2.60.40.10">
    <property type="entry name" value="Immunoglobulins"/>
    <property type="match status" value="1"/>
</dbReference>
<dbReference type="PROSITE" id="PS00523">
    <property type="entry name" value="SULFATASE_1"/>
    <property type="match status" value="1"/>
</dbReference>
<organism evidence="8 9">
    <name type="scientific">Tessaracoccus lubricantis</name>
    <dbReference type="NCBI Taxonomy" id="545543"/>
    <lineage>
        <taxon>Bacteria</taxon>
        <taxon>Bacillati</taxon>
        <taxon>Actinomycetota</taxon>
        <taxon>Actinomycetes</taxon>
        <taxon>Propionibacteriales</taxon>
        <taxon>Propionibacteriaceae</taxon>
        <taxon>Tessaracoccus</taxon>
    </lineage>
</organism>
<feature type="signal peptide" evidence="6">
    <location>
        <begin position="1"/>
        <end position="29"/>
    </location>
</feature>
<evidence type="ECO:0000256" key="4">
    <source>
        <dbReference type="ARBA" id="ARBA00022837"/>
    </source>
</evidence>
<keyword evidence="4" id="KW-0106">Calcium</keyword>
<keyword evidence="9" id="KW-1185">Reference proteome</keyword>
<feature type="domain" description="F5/8 type C" evidence="7">
    <location>
        <begin position="608"/>
        <end position="763"/>
    </location>
</feature>
<feature type="compositionally biased region" description="Polar residues" evidence="5">
    <location>
        <begin position="622"/>
        <end position="635"/>
    </location>
</feature>
<dbReference type="InterPro" id="IPR024607">
    <property type="entry name" value="Sulfatase_CS"/>
</dbReference>
<dbReference type="RefSeq" id="WP_345583357.1">
    <property type="nucleotide sequence ID" value="NZ_BAABLV010000036.1"/>
</dbReference>
<keyword evidence="3" id="KW-0378">Hydrolase</keyword>
<dbReference type="PROSITE" id="PS50022">
    <property type="entry name" value="FA58C_3"/>
    <property type="match status" value="1"/>
</dbReference>
<keyword evidence="6" id="KW-0732">Signal</keyword>
<dbReference type="InterPro" id="IPR000917">
    <property type="entry name" value="Sulfatase_N"/>
</dbReference>
<evidence type="ECO:0000313" key="9">
    <source>
        <dbReference type="Proteomes" id="UP001501521"/>
    </source>
</evidence>
<dbReference type="Proteomes" id="UP001501521">
    <property type="component" value="Unassembled WGS sequence"/>
</dbReference>
<dbReference type="InterPro" id="IPR018905">
    <property type="entry name" value="A-galactase_NEW3"/>
</dbReference>
<dbReference type="Gene3D" id="3.40.720.10">
    <property type="entry name" value="Alkaline Phosphatase, subunit A"/>
    <property type="match status" value="1"/>
</dbReference>
<evidence type="ECO:0000256" key="3">
    <source>
        <dbReference type="ARBA" id="ARBA00022801"/>
    </source>
</evidence>
<dbReference type="EMBL" id="BAABLV010000036">
    <property type="protein sequence ID" value="GAA4904845.1"/>
    <property type="molecule type" value="Genomic_DNA"/>
</dbReference>
<name>A0ABP9FJ11_9ACTN</name>
<dbReference type="PANTHER" id="PTHR42693:SF53">
    <property type="entry name" value="ENDO-4-O-SULFATASE"/>
    <property type="match status" value="1"/>
</dbReference>
<evidence type="ECO:0000313" key="8">
    <source>
        <dbReference type="EMBL" id="GAA4904845.1"/>
    </source>
</evidence>
<dbReference type="InterPro" id="IPR000421">
    <property type="entry name" value="FA58C"/>
</dbReference>
<evidence type="ECO:0000256" key="5">
    <source>
        <dbReference type="SAM" id="MobiDB-lite"/>
    </source>
</evidence>
<dbReference type="InterPro" id="IPR017850">
    <property type="entry name" value="Alkaline_phosphatase_core_sf"/>
</dbReference>
<keyword evidence="2" id="KW-0479">Metal-binding</keyword>
<dbReference type="InterPro" id="IPR013783">
    <property type="entry name" value="Ig-like_fold"/>
</dbReference>
<feature type="region of interest" description="Disordered" evidence="5">
    <location>
        <begin position="618"/>
        <end position="641"/>
    </location>
</feature>
<dbReference type="Pfam" id="PF10633">
    <property type="entry name" value="NPCBM_assoc"/>
    <property type="match status" value="1"/>
</dbReference>
<dbReference type="Gene3D" id="3.30.1120.10">
    <property type="match status" value="1"/>
</dbReference>
<dbReference type="Pfam" id="PF00884">
    <property type="entry name" value="Sulfatase"/>
    <property type="match status" value="1"/>
</dbReference>
<dbReference type="Gene3D" id="2.60.120.260">
    <property type="entry name" value="Galactose-binding domain-like"/>
    <property type="match status" value="1"/>
</dbReference>
<dbReference type="InterPro" id="IPR006311">
    <property type="entry name" value="TAT_signal"/>
</dbReference>
<dbReference type="InterPro" id="IPR050738">
    <property type="entry name" value="Sulfatase"/>
</dbReference>
<feature type="chain" id="PRO_5046187400" description="F5/8 type C domain-containing protein" evidence="6">
    <location>
        <begin position="30"/>
        <end position="763"/>
    </location>
</feature>
<dbReference type="InterPro" id="IPR008979">
    <property type="entry name" value="Galactose-bd-like_sf"/>
</dbReference>
<dbReference type="CDD" id="cd16145">
    <property type="entry name" value="ARS_like"/>
    <property type="match status" value="1"/>
</dbReference>
<proteinExistence type="inferred from homology"/>
<evidence type="ECO:0000259" key="7">
    <source>
        <dbReference type="PROSITE" id="PS50022"/>
    </source>
</evidence>
<evidence type="ECO:0000256" key="1">
    <source>
        <dbReference type="ARBA" id="ARBA00008779"/>
    </source>
</evidence>
<dbReference type="Pfam" id="PF00754">
    <property type="entry name" value="F5_F8_type_C"/>
    <property type="match status" value="1"/>
</dbReference>
<protein>
    <recommendedName>
        <fullName evidence="7">F5/8 type C domain-containing protein</fullName>
    </recommendedName>
</protein>
<dbReference type="SUPFAM" id="SSF53649">
    <property type="entry name" value="Alkaline phosphatase-like"/>
    <property type="match status" value="1"/>
</dbReference>
<gene>
    <name evidence="8" type="ORF">GCM10025789_25090</name>
</gene>